<evidence type="ECO:0000313" key="3">
    <source>
        <dbReference type="Proteomes" id="UP000801428"/>
    </source>
</evidence>
<proteinExistence type="predicted"/>
<reference evidence="2" key="1">
    <citation type="submission" date="2019-04" db="EMBL/GenBank/DDBJ databases">
        <title>Sequencing of skin fungus with MAO and IRED activity.</title>
        <authorList>
            <person name="Marsaioli A.J."/>
            <person name="Bonatto J.M.C."/>
            <person name="Reis Junior O."/>
        </authorList>
    </citation>
    <scope>NUCLEOTIDE SEQUENCE</scope>
    <source>
        <strain evidence="2">30M1</strain>
    </source>
</reference>
<dbReference type="Proteomes" id="UP000801428">
    <property type="component" value="Unassembled WGS sequence"/>
</dbReference>
<feature type="domain" description="Heterokaryon incompatibility" evidence="1">
    <location>
        <begin position="187"/>
        <end position="337"/>
    </location>
</feature>
<comment type="caution">
    <text evidence="2">The sequence shown here is derived from an EMBL/GenBank/DDBJ whole genome shotgun (WGS) entry which is preliminary data.</text>
</comment>
<protein>
    <recommendedName>
        <fullName evidence="1">Heterokaryon incompatibility domain-containing protein</fullName>
    </recommendedName>
</protein>
<name>A0A9P4T914_CURKU</name>
<accession>A0A9P4T914</accession>
<dbReference type="AlphaFoldDB" id="A0A9P4T914"/>
<evidence type="ECO:0000259" key="1">
    <source>
        <dbReference type="Pfam" id="PF06985"/>
    </source>
</evidence>
<evidence type="ECO:0000313" key="2">
    <source>
        <dbReference type="EMBL" id="KAF2997838.1"/>
    </source>
</evidence>
<dbReference type="OrthoDB" id="5428863at2759"/>
<dbReference type="Pfam" id="PF06985">
    <property type="entry name" value="HET"/>
    <property type="match status" value="1"/>
</dbReference>
<dbReference type="EMBL" id="SWKU01000021">
    <property type="protein sequence ID" value="KAF2997838.1"/>
    <property type="molecule type" value="Genomic_DNA"/>
</dbReference>
<dbReference type="PANTHER" id="PTHR33112">
    <property type="entry name" value="DOMAIN PROTEIN, PUTATIVE-RELATED"/>
    <property type="match status" value="1"/>
</dbReference>
<organism evidence="2 3">
    <name type="scientific">Curvularia kusanoi</name>
    <name type="common">Cochliobolus kusanoi</name>
    <dbReference type="NCBI Taxonomy" id="90978"/>
    <lineage>
        <taxon>Eukaryota</taxon>
        <taxon>Fungi</taxon>
        <taxon>Dikarya</taxon>
        <taxon>Ascomycota</taxon>
        <taxon>Pezizomycotina</taxon>
        <taxon>Dothideomycetes</taxon>
        <taxon>Pleosporomycetidae</taxon>
        <taxon>Pleosporales</taxon>
        <taxon>Pleosporineae</taxon>
        <taxon>Pleosporaceae</taxon>
        <taxon>Curvularia</taxon>
    </lineage>
</organism>
<gene>
    <name evidence="2" type="ORF">E8E13_001516</name>
</gene>
<dbReference type="InterPro" id="IPR010730">
    <property type="entry name" value="HET"/>
</dbReference>
<keyword evidence="3" id="KW-1185">Reference proteome</keyword>
<sequence>MTQTLTSDSENGSTAGTACDICLYLEQILNGSIVEKTYDNTLLNPLKCTDHNALLDYIRTHFSSRQRKQKLAGLIERDDQRWGWVFGREHGGTPWVTGLDIARPELQRYQLLHQPRDIHSEKMNSMCISTIHPSWIDLQVARKWLHKCVTEHASKCKRPPGLKHVSPAWLIDTKDDRLVPGDGIVDFVALSYRWGSNKHQKMELAIFERMVSPEGLAVARHAGLLTPTVKHAIQTVREIGERYLWIDAICLASDNKEMMIEQLQLMGAIYASAKLAIVALEGDSTTGLAGTPDLPRVLNNSLKWKNGSRILVRNPPALSVTDVDASEYFKRGWTFQEYTLSQRRLIFANQQIHWTCSSCYWHEDLPDVDEGLDMTGYLSRRLGVAKHTQFRNILAGFPDIKELNNLINEYNNRELSYTEDAFPGIVGLLNYVGIAFRGGFLFGLPKASFDAALMWGCFFKDGEEFKLQRLGLHRRKSSGSGDSILPNAALPSWSWIGWKGSNIDILQDETKYLLTELQLAKSRDKPVPRIMAVPKLSCSAAITIPITQWFGHKSIDWDIKEPITPSLKDPYVAPASFDATIWRRTKFDPNLHSPRKGAIPPWGITGEYVYEHVDFPGQFYWQPPPDHQIMREHESPNYLESQYISCPTQRLQLAAVLQMEDACGVEVKIRTQLRLCNKHGKVCGWLQIQDENDLAEFKAAGNFKRSSSTDPFLTRDERSQVMRSNREHVLELVAVCLRKFPVRDYEGTLLLTYRDFYGVLWVKWVDGIAYRHGCGYVKKEMWDEQEPEDINLILG</sequence>
<dbReference type="PANTHER" id="PTHR33112:SF1">
    <property type="entry name" value="HETEROKARYON INCOMPATIBILITY DOMAIN-CONTAINING PROTEIN"/>
    <property type="match status" value="1"/>
</dbReference>